<feature type="transmembrane region" description="Helical" evidence="1">
    <location>
        <begin position="64"/>
        <end position="81"/>
    </location>
</feature>
<evidence type="ECO:0000313" key="3">
    <source>
        <dbReference type="EMBL" id="MDN7226353.1"/>
    </source>
</evidence>
<evidence type="ECO:0000313" key="4">
    <source>
        <dbReference type="Proteomes" id="UP001172054"/>
    </source>
</evidence>
<dbReference type="Proteomes" id="UP001172054">
    <property type="component" value="Unassembled WGS sequence"/>
</dbReference>
<organism evidence="3 4">
    <name type="scientific">Planococcus liqunii</name>
    <dbReference type="NCBI Taxonomy" id="3058394"/>
    <lineage>
        <taxon>Bacteria</taxon>
        <taxon>Bacillati</taxon>
        <taxon>Bacillota</taxon>
        <taxon>Bacilli</taxon>
        <taxon>Bacillales</taxon>
        <taxon>Caryophanaceae</taxon>
        <taxon>Planococcus</taxon>
    </lineage>
</organism>
<evidence type="ECO:0000256" key="1">
    <source>
        <dbReference type="SAM" id="Phobius"/>
    </source>
</evidence>
<dbReference type="NCBIfam" id="NF037970">
    <property type="entry name" value="vanZ_1"/>
    <property type="match status" value="1"/>
</dbReference>
<accession>A0ABT8MN81</accession>
<gene>
    <name evidence="3" type="ORF">QWY15_03505</name>
</gene>
<dbReference type="Pfam" id="PF04892">
    <property type="entry name" value="VanZ"/>
    <property type="match status" value="1"/>
</dbReference>
<feature type="transmembrane region" description="Helical" evidence="1">
    <location>
        <begin position="111"/>
        <end position="132"/>
    </location>
</feature>
<proteinExistence type="predicted"/>
<dbReference type="InterPro" id="IPR006976">
    <property type="entry name" value="VanZ-like"/>
</dbReference>
<name>A0ABT8MN81_9BACL</name>
<keyword evidence="1" id="KW-0472">Membrane</keyword>
<sequence length="144" mass="16699">MRERLFFVLIWSLIILVATCTNDAAAFLFDQKIGFSFNLTPDFTEFLRFDDIDFSYSFYAIQKTGHFLSFALLYVLVLIWLKKRETAFMVTAAFGLFTEILQLFFERDGRLFDAGIDILGILLAYIVCRLYADGKATVKNSYYP</sequence>
<comment type="caution">
    <text evidence="3">The sequence shown here is derived from an EMBL/GenBank/DDBJ whole genome shotgun (WGS) entry which is preliminary data.</text>
</comment>
<protein>
    <submittedName>
        <fullName evidence="3">VanZ family protein</fullName>
    </submittedName>
</protein>
<feature type="domain" description="VanZ-like" evidence="2">
    <location>
        <begin position="10"/>
        <end position="130"/>
    </location>
</feature>
<feature type="transmembrane region" description="Helical" evidence="1">
    <location>
        <begin position="88"/>
        <end position="105"/>
    </location>
</feature>
<keyword evidence="4" id="KW-1185">Reference proteome</keyword>
<keyword evidence="1" id="KW-0812">Transmembrane</keyword>
<keyword evidence="1" id="KW-1133">Transmembrane helix</keyword>
<dbReference type="RefSeq" id="WP_301725420.1">
    <property type="nucleotide sequence ID" value="NZ_JAUJWW010000001.1"/>
</dbReference>
<evidence type="ECO:0000259" key="2">
    <source>
        <dbReference type="Pfam" id="PF04892"/>
    </source>
</evidence>
<reference evidence="3 4" key="1">
    <citation type="submission" date="2023-06" db="EMBL/GenBank/DDBJ databases">
        <title>Novel species in genus Planococcus.</title>
        <authorList>
            <person name="Ning S."/>
        </authorList>
    </citation>
    <scope>NUCLEOTIDE SEQUENCE [LARGE SCALE GENOMIC DNA]</scope>
    <source>
        <strain evidence="3 4">N064</strain>
    </source>
</reference>
<dbReference type="EMBL" id="JAUJWW010000001">
    <property type="protein sequence ID" value="MDN7226353.1"/>
    <property type="molecule type" value="Genomic_DNA"/>
</dbReference>